<dbReference type="InterPro" id="IPR010255">
    <property type="entry name" value="Haem_peroxidase_sf"/>
</dbReference>
<keyword evidence="4" id="KW-0349">Heme</keyword>
<feature type="signal peptide" evidence="11">
    <location>
        <begin position="1"/>
        <end position="24"/>
    </location>
</feature>
<dbReference type="PANTHER" id="PTHR30555:SF0">
    <property type="entry name" value="CATALASE-PEROXIDASE"/>
    <property type="match status" value="1"/>
</dbReference>
<dbReference type="EMBL" id="CP126211">
    <property type="protein sequence ID" value="WIA13321.1"/>
    <property type="molecule type" value="Genomic_DNA"/>
</dbReference>
<name>A0ABY8U044_TETOB</name>
<dbReference type="PANTHER" id="PTHR30555">
    <property type="entry name" value="HYDROPEROXIDASE I, BIFUNCTIONAL CATALASE-PEROXIDASE"/>
    <property type="match status" value="1"/>
</dbReference>
<dbReference type="InterPro" id="IPR000763">
    <property type="entry name" value="Catalase_peroxidase"/>
</dbReference>
<comment type="similarity">
    <text evidence="2">Belongs to the peroxidase family. Ascorbate peroxidase subfamily.</text>
</comment>
<dbReference type="SUPFAM" id="SSF48113">
    <property type="entry name" value="Heme-dependent peroxidases"/>
    <property type="match status" value="2"/>
</dbReference>
<keyword evidence="7" id="KW-0408">Iron</keyword>
<dbReference type="CDD" id="cd00314">
    <property type="entry name" value="plant_peroxidase_like"/>
    <property type="match status" value="1"/>
</dbReference>
<dbReference type="PRINTS" id="PR00458">
    <property type="entry name" value="PEROXIDASE"/>
</dbReference>
<dbReference type="InterPro" id="IPR019793">
    <property type="entry name" value="Peroxidases_heam-ligand_BS"/>
</dbReference>
<keyword evidence="6" id="KW-0560">Oxidoreductase</keyword>
<feature type="region of interest" description="Disordered" evidence="10">
    <location>
        <begin position="286"/>
        <end position="314"/>
    </location>
</feature>
<keyword evidence="5" id="KW-0479">Metal-binding</keyword>
<evidence type="ECO:0000256" key="5">
    <source>
        <dbReference type="ARBA" id="ARBA00022723"/>
    </source>
</evidence>
<accession>A0ABY8U044</accession>
<keyword evidence="3" id="KW-0575">Peroxidase</keyword>
<comment type="cofactor">
    <cofactor evidence="1">
        <name>heme b</name>
        <dbReference type="ChEBI" id="CHEBI:60344"/>
    </cofactor>
</comment>
<reference evidence="13 14" key="1">
    <citation type="submission" date="2023-05" db="EMBL/GenBank/DDBJ databases">
        <title>A 100% complete, gapless, phased diploid assembly of the Scenedesmus obliquus UTEX 3031 genome.</title>
        <authorList>
            <person name="Biondi T.C."/>
            <person name="Hanschen E.R."/>
            <person name="Kwon T."/>
            <person name="Eng W."/>
            <person name="Kruse C.P.S."/>
            <person name="Koehler S.I."/>
            <person name="Kunde Y."/>
            <person name="Gleasner C.D."/>
            <person name="You Mak K.T."/>
            <person name="Polle J."/>
            <person name="Hovde B.T."/>
            <person name="Starkenburg S.R."/>
        </authorList>
    </citation>
    <scope>NUCLEOTIDE SEQUENCE [LARGE SCALE GENOMIC DNA]</scope>
    <source>
        <strain evidence="13 14">DOE0152z</strain>
    </source>
</reference>
<keyword evidence="11" id="KW-0732">Signal</keyword>
<evidence type="ECO:0000256" key="7">
    <source>
        <dbReference type="ARBA" id="ARBA00023004"/>
    </source>
</evidence>
<keyword evidence="14" id="KW-1185">Reference proteome</keyword>
<evidence type="ECO:0000256" key="11">
    <source>
        <dbReference type="SAM" id="SignalP"/>
    </source>
</evidence>
<evidence type="ECO:0000313" key="13">
    <source>
        <dbReference type="EMBL" id="WIA13321.1"/>
    </source>
</evidence>
<evidence type="ECO:0000256" key="8">
    <source>
        <dbReference type="ARBA" id="ARBA00023324"/>
    </source>
</evidence>
<evidence type="ECO:0000256" key="6">
    <source>
        <dbReference type="ARBA" id="ARBA00023002"/>
    </source>
</evidence>
<proteinExistence type="inferred from homology"/>
<dbReference type="Gene3D" id="1.10.420.10">
    <property type="entry name" value="Peroxidase, domain 2"/>
    <property type="match status" value="2"/>
</dbReference>
<protein>
    <recommendedName>
        <fullName evidence="12">Plant heme peroxidase family profile domain-containing protein</fullName>
    </recommendedName>
</protein>
<sequence>MRKQFELTAVALLLSCLAHLHVSAGKCPHAHVNLETGPIGIASHESCTLAQAPSSYDRAQVDSLDIDAVKADIKHVLTDSKAFWPADFPGMEAHAPEGHYGGLMVRQAWHCSGSYRSWDGRGGCDGARQRFFPEGAWPDNTNLDKARKLLQPIKEKWDVKAPGALSFSDLIVLAGDTAIQAMGGPVLGFCAGRIDDADGSASLELGPTREQQAVAPCTRGQGMCEQPLGQTTMGLIYVDPEGELAVPEPKNTVAGIRSTFARMGMDDKETVALIGGGHAFGKTHGACPTGAGNDPSESPSNPWPGTCGSGSLKGKGPNAFTSGFEGPWTSKPLKWDNEYFKNLVEYDWMLIRGSGGHFQWQPLAKPGATKQPKDVMMLTSDMALLEDPEYVKYVKLFAEDQAELDETFKNAWYKLVTRDMGPYSRCLGKALPPPQPFQRPLPPPPSQLPDFDAVKADVTSLLKADAENGAKFTHLAWQCANTFRATDYAGGCNGARIRFSPQKDWPSNKGLDQVLDLLEPIKAKYDTLSYADLIVLAGTTALEQGASPPLSIPFCGGRTDASNGEGTEELGPRSYMNVSVAISDNTKVMGLTPRERVALAGILRSPSLQRAAGYTDSWNAGGSPSKLTHDYFKVLMDNAWEPTKSAAGVDEYRAVASKQQRFMTPSDEGIRTTPEFAAAAREFAANELRFLQALAAAWVRIMNADRFDGPAGNVCDKPSPS</sequence>
<evidence type="ECO:0000256" key="9">
    <source>
        <dbReference type="ARBA" id="ARBA00049145"/>
    </source>
</evidence>
<gene>
    <name evidence="13" type="ORF">OEZ85_006904</name>
</gene>
<evidence type="ECO:0000259" key="12">
    <source>
        <dbReference type="PROSITE" id="PS50873"/>
    </source>
</evidence>
<dbReference type="InterPro" id="IPR002016">
    <property type="entry name" value="Haem_peroxidase"/>
</dbReference>
<evidence type="ECO:0000313" key="14">
    <source>
        <dbReference type="Proteomes" id="UP001244341"/>
    </source>
</evidence>
<dbReference type="Gene3D" id="1.10.520.10">
    <property type="match status" value="2"/>
</dbReference>
<dbReference type="Pfam" id="PF00141">
    <property type="entry name" value="peroxidase"/>
    <property type="match status" value="2"/>
</dbReference>
<evidence type="ECO:0000256" key="2">
    <source>
        <dbReference type="ARBA" id="ARBA00006873"/>
    </source>
</evidence>
<evidence type="ECO:0000256" key="4">
    <source>
        <dbReference type="ARBA" id="ARBA00022617"/>
    </source>
</evidence>
<keyword evidence="8" id="KW-0376">Hydrogen peroxide</keyword>
<dbReference type="PRINTS" id="PR00460">
    <property type="entry name" value="BPEROXIDASE"/>
</dbReference>
<feature type="domain" description="Plant heme peroxidase family profile" evidence="12">
    <location>
        <begin position="123"/>
        <end position="415"/>
    </location>
</feature>
<evidence type="ECO:0000256" key="10">
    <source>
        <dbReference type="SAM" id="MobiDB-lite"/>
    </source>
</evidence>
<dbReference type="PROSITE" id="PS50873">
    <property type="entry name" value="PEROXIDASE_4"/>
    <property type="match status" value="1"/>
</dbReference>
<dbReference type="Proteomes" id="UP001244341">
    <property type="component" value="Chromosome 4b"/>
</dbReference>
<evidence type="ECO:0000256" key="1">
    <source>
        <dbReference type="ARBA" id="ARBA00001970"/>
    </source>
</evidence>
<feature type="chain" id="PRO_5047116606" description="Plant heme peroxidase family profile domain-containing protein" evidence="11">
    <location>
        <begin position="25"/>
        <end position="721"/>
    </location>
</feature>
<comment type="catalytic activity">
    <reaction evidence="9">
        <text>2 H2O2 = O2 + 2 H2O</text>
        <dbReference type="Rhea" id="RHEA:20309"/>
        <dbReference type="ChEBI" id="CHEBI:15377"/>
        <dbReference type="ChEBI" id="CHEBI:15379"/>
        <dbReference type="ChEBI" id="CHEBI:16240"/>
        <dbReference type="EC" id="1.11.1.21"/>
    </reaction>
</comment>
<organism evidence="13 14">
    <name type="scientific">Tetradesmus obliquus</name>
    <name type="common">Green alga</name>
    <name type="synonym">Acutodesmus obliquus</name>
    <dbReference type="NCBI Taxonomy" id="3088"/>
    <lineage>
        <taxon>Eukaryota</taxon>
        <taxon>Viridiplantae</taxon>
        <taxon>Chlorophyta</taxon>
        <taxon>core chlorophytes</taxon>
        <taxon>Chlorophyceae</taxon>
        <taxon>CS clade</taxon>
        <taxon>Sphaeropleales</taxon>
        <taxon>Scenedesmaceae</taxon>
        <taxon>Tetradesmus</taxon>
    </lineage>
</organism>
<evidence type="ECO:0000256" key="3">
    <source>
        <dbReference type="ARBA" id="ARBA00022559"/>
    </source>
</evidence>
<dbReference type="PROSITE" id="PS00435">
    <property type="entry name" value="PEROXIDASE_1"/>
    <property type="match status" value="1"/>
</dbReference>